<gene>
    <name evidence="2" type="ORF">PAHAL_5G128400</name>
</gene>
<dbReference type="EMBL" id="CM008050">
    <property type="protein sequence ID" value="PVH37941.1"/>
    <property type="molecule type" value="Genomic_DNA"/>
</dbReference>
<protein>
    <submittedName>
        <fullName evidence="2">Uncharacterized protein</fullName>
    </submittedName>
</protein>
<feature type="region of interest" description="Disordered" evidence="1">
    <location>
        <begin position="75"/>
        <end position="106"/>
    </location>
</feature>
<reference evidence="2" key="1">
    <citation type="submission" date="2018-04" db="EMBL/GenBank/DDBJ databases">
        <title>WGS assembly of Panicum hallii.</title>
        <authorList>
            <person name="Lovell J."/>
            <person name="Jenkins J."/>
            <person name="Lowry D."/>
            <person name="Mamidi S."/>
            <person name="Sreedasyam A."/>
            <person name="Weng X."/>
            <person name="Barry K."/>
            <person name="Bonette J."/>
            <person name="Campitelli B."/>
            <person name="Daum C."/>
            <person name="Gordon S."/>
            <person name="Gould B."/>
            <person name="Lipzen A."/>
            <person name="Macqueen A."/>
            <person name="Palacio-Mejia J."/>
            <person name="Plott C."/>
            <person name="Shakirov E."/>
            <person name="Shu S."/>
            <person name="Yoshinaga Y."/>
            <person name="Zane M."/>
            <person name="Rokhsar D."/>
            <person name="Grimwood J."/>
            <person name="Schmutz J."/>
            <person name="Juenger T."/>
        </authorList>
    </citation>
    <scope>NUCLEOTIDE SEQUENCE [LARGE SCALE GENOMIC DNA]</scope>
    <source>
        <strain evidence="2">FIL2</strain>
    </source>
</reference>
<accession>A0A2T8IJU9</accession>
<proteinExistence type="predicted"/>
<evidence type="ECO:0000256" key="1">
    <source>
        <dbReference type="SAM" id="MobiDB-lite"/>
    </source>
</evidence>
<evidence type="ECO:0000313" key="2">
    <source>
        <dbReference type="EMBL" id="PVH37941.1"/>
    </source>
</evidence>
<organism evidence="2">
    <name type="scientific">Panicum hallii</name>
    <dbReference type="NCBI Taxonomy" id="206008"/>
    <lineage>
        <taxon>Eukaryota</taxon>
        <taxon>Viridiplantae</taxon>
        <taxon>Streptophyta</taxon>
        <taxon>Embryophyta</taxon>
        <taxon>Tracheophyta</taxon>
        <taxon>Spermatophyta</taxon>
        <taxon>Magnoliopsida</taxon>
        <taxon>Liliopsida</taxon>
        <taxon>Poales</taxon>
        <taxon>Poaceae</taxon>
        <taxon>PACMAD clade</taxon>
        <taxon>Panicoideae</taxon>
        <taxon>Panicodae</taxon>
        <taxon>Paniceae</taxon>
        <taxon>Panicinae</taxon>
        <taxon>Panicum</taxon>
        <taxon>Panicum sect. Panicum</taxon>
    </lineage>
</organism>
<sequence>MLTRQPNPRTSVEVREDPQEPAASSHVSLCPDSRVLRHRRCRHRGSGPADPVLLSLSSLARCSSNASMARSMASPWLWGPSRTSSPLALDSSLAGDGGAEDRSEASTRLTCAVSGSDEQLARAIILVPGFGGKARRSCSCQKQ</sequence>
<name>A0A2T8IJU9_9POAL</name>
<feature type="region of interest" description="Disordered" evidence="1">
    <location>
        <begin position="1"/>
        <end position="29"/>
    </location>
</feature>
<dbReference type="Proteomes" id="UP000243499">
    <property type="component" value="Chromosome 5"/>
</dbReference>
<dbReference type="EMBL" id="CM008050">
    <property type="protein sequence ID" value="PVH37938.1"/>
    <property type="molecule type" value="Genomic_DNA"/>
</dbReference>
<feature type="compositionally biased region" description="Polar residues" evidence="1">
    <location>
        <begin position="1"/>
        <end position="10"/>
    </location>
</feature>
<dbReference type="AlphaFoldDB" id="A0A2T8IJU9"/>
<dbReference type="Gramene" id="PVH37938">
    <property type="protein sequence ID" value="PVH37938"/>
    <property type="gene ID" value="PAHAL_5G128400"/>
</dbReference>
<dbReference type="Gramene" id="PVH37941">
    <property type="protein sequence ID" value="PVH37941"/>
    <property type="gene ID" value="PAHAL_5G128400"/>
</dbReference>